<keyword evidence="2" id="KW-1185">Reference proteome</keyword>
<evidence type="ECO:0000313" key="2">
    <source>
        <dbReference type="Proteomes" id="UP001360560"/>
    </source>
</evidence>
<organism evidence="1 2">
    <name type="scientific">Saccharomycopsis crataegensis</name>
    <dbReference type="NCBI Taxonomy" id="43959"/>
    <lineage>
        <taxon>Eukaryota</taxon>
        <taxon>Fungi</taxon>
        <taxon>Dikarya</taxon>
        <taxon>Ascomycota</taxon>
        <taxon>Saccharomycotina</taxon>
        <taxon>Saccharomycetes</taxon>
        <taxon>Saccharomycopsidaceae</taxon>
        <taxon>Saccharomycopsis</taxon>
    </lineage>
</organism>
<dbReference type="GeneID" id="90072316"/>
<name>A0AAV5QIC2_9ASCO</name>
<dbReference type="EMBL" id="BTFZ01000002">
    <property type="protein sequence ID" value="GMM34337.1"/>
    <property type="molecule type" value="Genomic_DNA"/>
</dbReference>
<sequence length="750" mass="87182">MLRPVRKVSRIKGGNVFEQLRKQRRLLSLAPAKLSEDSLDELTADFTKSQIHNHHSRHENSLPPLISRSDLNARFGPGYYHNARLETLKYLFLKKFIITLVGESKLVGVAKGSSDTLESVDIVLLLFKALGSTILEMQPSLDSLIQELIQITNPNGMGWKVKKGTITNEDRKKIKKKLSTILESLEPQVYGKLFSKIDRNFMSRNSFRFPSLDMIEGEKFFITSYSSPESTTQALKKPFKKFQLERDIIRKEVLKQKEVDNVEETVEYQFAMLGAKKRLAQNIIKVLIHPAYHFSEIHLLFLLSHFNALGLHQYGECIFEVCTSKHHVQVSDSLFKELLIHTRKSGNSSWFLKLVKSIICPLHDRDAHSFRRLVENNNLYINYVHTYEVDSKNANGNSSFKTQFKSQELLPPIKDIRAIISRWKGLWGQEVNNRPRFFSDRFKPQYFRILTEDGDTSEVMVQKVPEYGYATTISADTILAAIQGCEFFRHHDLVDVLTYKLMLDSALLAYVPGGDSTLRINVSPQRFPKKYLAGNNLSMQDHDLQSIFPISLIHSHLRKVETTQDRRQLKWLLNLVEVMHLSPLAMKVSNKISKLMYNDRKRFDKIYDKFFDIDEIIKFEMSKQLKINGKFNDELESRKLKVINSLEQPQDSEDPDYLQIDDSTGKLPKLDDKALRFLYQVCFKLKHYKGIEKLESKYKVDFDRLFSDDEYRASTKAIIDKELRESNFREANDQWKHSRGKLSIRALFMD</sequence>
<proteinExistence type="predicted"/>
<accession>A0AAV5QIC2</accession>
<evidence type="ECO:0000313" key="1">
    <source>
        <dbReference type="EMBL" id="GMM34337.1"/>
    </source>
</evidence>
<dbReference type="Proteomes" id="UP001360560">
    <property type="component" value="Unassembled WGS sequence"/>
</dbReference>
<dbReference type="RefSeq" id="XP_064851337.1">
    <property type="nucleotide sequence ID" value="XM_064995265.1"/>
</dbReference>
<protein>
    <submittedName>
        <fullName evidence="1">Uncharacterized protein</fullName>
    </submittedName>
</protein>
<reference evidence="1 2" key="1">
    <citation type="journal article" date="2023" name="Elife">
        <title>Identification of key yeast species and microbe-microbe interactions impacting larval growth of Drosophila in the wild.</title>
        <authorList>
            <person name="Mure A."/>
            <person name="Sugiura Y."/>
            <person name="Maeda R."/>
            <person name="Honda K."/>
            <person name="Sakurai N."/>
            <person name="Takahashi Y."/>
            <person name="Watada M."/>
            <person name="Katoh T."/>
            <person name="Gotoh A."/>
            <person name="Gotoh Y."/>
            <person name="Taniguchi I."/>
            <person name="Nakamura K."/>
            <person name="Hayashi T."/>
            <person name="Katayama T."/>
            <person name="Uemura T."/>
            <person name="Hattori Y."/>
        </authorList>
    </citation>
    <scope>NUCLEOTIDE SEQUENCE [LARGE SCALE GENOMIC DNA]</scope>
    <source>
        <strain evidence="1 2">SC-9</strain>
    </source>
</reference>
<gene>
    <name evidence="1" type="ORF">DASC09_016620</name>
</gene>
<comment type="caution">
    <text evidence="1">The sequence shown here is derived from an EMBL/GenBank/DDBJ whole genome shotgun (WGS) entry which is preliminary data.</text>
</comment>
<dbReference type="AlphaFoldDB" id="A0AAV5QIC2"/>